<evidence type="ECO:0000313" key="4">
    <source>
        <dbReference type="EMBL" id="MBO8188937.1"/>
    </source>
</evidence>
<reference evidence="4 5" key="1">
    <citation type="submission" date="2021-02" db="EMBL/GenBank/DDBJ databases">
        <title>Streptomyces spirodelae sp. nov., isolated from duckweed.</title>
        <authorList>
            <person name="Saimee Y."/>
            <person name="Duangmal K."/>
        </authorList>
    </citation>
    <scope>NUCLEOTIDE SEQUENCE [LARGE SCALE GENOMIC DNA]</scope>
    <source>
        <strain evidence="4 5">DW4-2</strain>
    </source>
</reference>
<protein>
    <submittedName>
        <fullName evidence="4">PucR family transcriptional regulator</fullName>
    </submittedName>
</protein>
<dbReference type="Gene3D" id="1.10.10.2840">
    <property type="entry name" value="PucR C-terminal helix-turn-helix domain"/>
    <property type="match status" value="1"/>
</dbReference>
<dbReference type="InterPro" id="IPR042070">
    <property type="entry name" value="PucR_C-HTH_sf"/>
</dbReference>
<proteinExistence type="predicted"/>
<evidence type="ECO:0000256" key="1">
    <source>
        <dbReference type="SAM" id="MobiDB-lite"/>
    </source>
</evidence>
<feature type="region of interest" description="Disordered" evidence="1">
    <location>
        <begin position="335"/>
        <end position="356"/>
    </location>
</feature>
<dbReference type="EMBL" id="JAFFZN010000029">
    <property type="protein sequence ID" value="MBO8188937.1"/>
    <property type="molecule type" value="Genomic_DNA"/>
</dbReference>
<evidence type="ECO:0000313" key="5">
    <source>
        <dbReference type="Proteomes" id="UP001518976"/>
    </source>
</evidence>
<gene>
    <name evidence="4" type="ORF">JW592_26235</name>
</gene>
<dbReference type="InterPro" id="IPR025736">
    <property type="entry name" value="PucR_C-HTH_dom"/>
</dbReference>
<comment type="caution">
    <text evidence="4">The sequence shown here is derived from an EMBL/GenBank/DDBJ whole genome shotgun (WGS) entry which is preliminary data.</text>
</comment>
<name>A0ABS3X0N8_9ACTN</name>
<feature type="domain" description="PucR C-terminal helix-turn-helix" evidence="3">
    <location>
        <begin position="655"/>
        <end position="713"/>
    </location>
</feature>
<evidence type="ECO:0000259" key="3">
    <source>
        <dbReference type="Pfam" id="PF13556"/>
    </source>
</evidence>
<feature type="compositionally biased region" description="Low complexity" evidence="1">
    <location>
        <begin position="345"/>
        <end position="356"/>
    </location>
</feature>
<dbReference type="InterPro" id="IPR051448">
    <property type="entry name" value="CdaR-like_regulators"/>
</dbReference>
<dbReference type="PANTHER" id="PTHR33744">
    <property type="entry name" value="CARBOHYDRATE DIACID REGULATOR"/>
    <property type="match status" value="1"/>
</dbReference>
<dbReference type="RefSeq" id="WP_209267722.1">
    <property type="nucleotide sequence ID" value="NZ_JAFFZN010000029.1"/>
</dbReference>
<feature type="compositionally biased region" description="Low complexity" evidence="1">
    <location>
        <begin position="387"/>
        <end position="410"/>
    </location>
</feature>
<evidence type="ECO:0000259" key="2">
    <source>
        <dbReference type="Pfam" id="PF07905"/>
    </source>
</evidence>
<dbReference type="InterPro" id="IPR012914">
    <property type="entry name" value="PucR_dom"/>
</dbReference>
<feature type="region of interest" description="Disordered" evidence="1">
    <location>
        <begin position="378"/>
        <end position="410"/>
    </location>
</feature>
<feature type="domain" description="Purine catabolism PurC-like" evidence="2">
    <location>
        <begin position="8"/>
        <end position="126"/>
    </location>
</feature>
<feature type="region of interest" description="Disordered" evidence="1">
    <location>
        <begin position="433"/>
        <end position="463"/>
    </location>
</feature>
<dbReference type="Pfam" id="PF13556">
    <property type="entry name" value="HTH_30"/>
    <property type="match status" value="1"/>
</dbReference>
<dbReference type="PANTHER" id="PTHR33744:SF1">
    <property type="entry name" value="DNA-BINDING TRANSCRIPTIONAL ACTIVATOR ADER"/>
    <property type="match status" value="1"/>
</dbReference>
<keyword evidence="5" id="KW-1185">Reference proteome</keyword>
<accession>A0ABS3X0N8</accession>
<organism evidence="4 5">
    <name type="scientific">Streptomyces spirodelae</name>
    <dbReference type="NCBI Taxonomy" id="2812904"/>
    <lineage>
        <taxon>Bacteria</taxon>
        <taxon>Bacillati</taxon>
        <taxon>Actinomycetota</taxon>
        <taxon>Actinomycetes</taxon>
        <taxon>Kitasatosporales</taxon>
        <taxon>Streptomycetaceae</taxon>
        <taxon>Streptomyces</taxon>
    </lineage>
</organism>
<dbReference type="Pfam" id="PF07905">
    <property type="entry name" value="PucR"/>
    <property type="match status" value="1"/>
</dbReference>
<dbReference type="Proteomes" id="UP001518976">
    <property type="component" value="Unassembled WGS sequence"/>
</dbReference>
<sequence>MPPTLATLVQNSALRLSVLAGHDRLDAAVRWAHASELADPTPYMDGGELILFTGLKLDAADPEAMRAYVEKLVSKGVVGLGFAAGVNYEGVPQPLVDACREADLPLLEVPRRTPFIAISKAVSADIAAEQYRAVTAGFDAQREMTRAALSREGPSALLARLASQVDGWAALYDASGSVVATAPAWAVRRAARFVGDAERLRDRPTPASAVVSEADSGDDRVELQSIGSGRRAKAVLAVGTAAPLGTAERYAVNSAIALLTLTMERSRALQEAEQRLGAAVLKMLLVGEGEHARAVAGQLYGGLLDAPMRVIVAEPASAAAARFAQESIAAVHTSATPPSAPAVPTPSAARPSPVSSGYLARAGEPCGLTDLAATAGTPGAVSGAADPARAAVPKPAGKPGAVKSATGKSSVASPAAARAGAVEGVASQPAAQSAKSQAAAGRDGSASSSASSAVSGTSSAPSVPATVTAHVSATTSPATSGTAPAASGVVVGAGGGPQADASDTGRLGRIVWPLEELADAVETAAARNGEAVLVVPDGARLVVLASDGGAAVAVCAEFAATADAAQPGRRPGGGGEEGLAIGVSAPVGLSAAAVAFKQADQALSVARRRGVPLVEHEDVAAGSVLPLLADDAVRAFADGLLRSLREHDANGRGDLVASLRAWLSRHGQWDAAAAELGVHRHTLRYRMRRVEEILGRSLDDPDVRMELWLALKATG</sequence>